<feature type="compositionally biased region" description="Pro residues" evidence="1">
    <location>
        <begin position="308"/>
        <end position="325"/>
    </location>
</feature>
<feature type="region of interest" description="Disordered" evidence="1">
    <location>
        <begin position="157"/>
        <end position="265"/>
    </location>
</feature>
<evidence type="ECO:0000256" key="1">
    <source>
        <dbReference type="SAM" id="MobiDB-lite"/>
    </source>
</evidence>
<dbReference type="EMBL" id="PENI01000010">
    <property type="protein sequence ID" value="RMB84609.1"/>
    <property type="molecule type" value="Genomic_DNA"/>
</dbReference>
<sequence>MVATEYGLSAAHRSRAEGPTLAERLMEMVRDGWAVVMEALGVSRSRRVGQPPPAPGRMAAGLPGGPPQWGPAAAPVPSAPARWAPPAGPEEAAFREMGRLQALAKQLSPRRYEAFEDAVLHLVRTDDRLGKVYEKSPETIPAIARYAANAQTRELLREGDGDRAGAERTDPEVRAARERTARERFERPAPPPAPAQEQQGQQGQQEQWQEVSPEPPEESRLRDVDDGQGRSYDAHAFAAAEEAERAKREEAPGREVPAATDESRLWSVGGELAYEALPFAVAAEEQRAWREQSSERDDRERRDGRETPAPPSDPQRPASPEPVSPLSPVSPLGSPELGLPAGTDRPAGPVSPVVAEPPRALLGDRGLRAARDGFESRDGQPPRRTADSPSAATVHRPAPARTAKGPTR</sequence>
<feature type="compositionally biased region" description="Basic and acidic residues" evidence="1">
    <location>
        <begin position="242"/>
        <end position="253"/>
    </location>
</feature>
<dbReference type="AlphaFoldDB" id="A0A3M0IEB6"/>
<feature type="region of interest" description="Disordered" evidence="1">
    <location>
        <begin position="284"/>
        <end position="408"/>
    </location>
</feature>
<protein>
    <submittedName>
        <fullName evidence="2">Uncharacterized protein</fullName>
    </submittedName>
</protein>
<feature type="region of interest" description="Disordered" evidence="1">
    <location>
        <begin position="45"/>
        <end position="88"/>
    </location>
</feature>
<feature type="compositionally biased region" description="Low complexity" evidence="1">
    <location>
        <begin position="70"/>
        <end position="88"/>
    </location>
</feature>
<organism evidence="2 3">
    <name type="scientific">Streptomyces shenzhenensis</name>
    <dbReference type="NCBI Taxonomy" id="943815"/>
    <lineage>
        <taxon>Bacteria</taxon>
        <taxon>Bacillati</taxon>
        <taxon>Actinomycetota</taxon>
        <taxon>Actinomycetes</taxon>
        <taxon>Kitasatosporales</taxon>
        <taxon>Streptomycetaceae</taxon>
        <taxon>Streptomyces</taxon>
    </lineage>
</organism>
<comment type="caution">
    <text evidence="2">The sequence shown here is derived from an EMBL/GenBank/DDBJ whole genome shotgun (WGS) entry which is preliminary data.</text>
</comment>
<reference evidence="2 3" key="1">
    <citation type="submission" date="2017-11" db="EMBL/GenBank/DDBJ databases">
        <title>Draft genome of actinobacteria isolated from guarana (Paullinia cupana (Mart.) Ducke.</title>
        <authorList>
            <person name="Siqueira K.A."/>
            <person name="Liotti R.G."/>
            <person name="Mendes T.A.O."/>
            <person name="Soares M.A."/>
        </authorList>
    </citation>
    <scope>NUCLEOTIDE SEQUENCE [LARGE SCALE GENOMIC DNA]</scope>
    <source>
        <strain evidence="2 3">193</strain>
    </source>
</reference>
<accession>A0A3M0IEB6</accession>
<feature type="compositionally biased region" description="Low complexity" evidence="1">
    <location>
        <begin position="326"/>
        <end position="341"/>
    </location>
</feature>
<proteinExistence type="predicted"/>
<name>A0A3M0IEB6_9ACTN</name>
<feature type="compositionally biased region" description="Basic and acidic residues" evidence="1">
    <location>
        <begin position="157"/>
        <end position="187"/>
    </location>
</feature>
<evidence type="ECO:0000313" key="3">
    <source>
        <dbReference type="Proteomes" id="UP000270471"/>
    </source>
</evidence>
<evidence type="ECO:0000313" key="2">
    <source>
        <dbReference type="EMBL" id="RMB84609.1"/>
    </source>
</evidence>
<keyword evidence="3" id="KW-1185">Reference proteome</keyword>
<feature type="compositionally biased region" description="Basic and acidic residues" evidence="1">
    <location>
        <begin position="365"/>
        <end position="386"/>
    </location>
</feature>
<feature type="compositionally biased region" description="Basic and acidic residues" evidence="1">
    <location>
        <begin position="284"/>
        <end position="306"/>
    </location>
</feature>
<dbReference type="Proteomes" id="UP000270471">
    <property type="component" value="Unassembled WGS sequence"/>
</dbReference>
<feature type="compositionally biased region" description="Basic and acidic residues" evidence="1">
    <location>
        <begin position="217"/>
        <end position="228"/>
    </location>
</feature>
<feature type="compositionally biased region" description="Low complexity" evidence="1">
    <location>
        <begin position="195"/>
        <end position="207"/>
    </location>
</feature>
<gene>
    <name evidence="2" type="ORF">CTZ28_17975</name>
</gene>